<keyword evidence="2" id="KW-1185">Reference proteome</keyword>
<name>A0A2A6C6R3_PRIPA</name>
<dbReference type="Proteomes" id="UP000005239">
    <property type="component" value="Unassembled WGS sequence"/>
</dbReference>
<proteinExistence type="predicted"/>
<evidence type="ECO:0000313" key="2">
    <source>
        <dbReference type="Proteomes" id="UP000005239"/>
    </source>
</evidence>
<dbReference type="AlphaFoldDB" id="A0A2A6C6R3"/>
<gene>
    <name evidence="1" type="primary">WBGene00273022</name>
</gene>
<accession>A0A8R1UKP6</accession>
<dbReference type="EnsemblMetazoa" id="PPA34653.1">
    <property type="protein sequence ID" value="PPA34653.1"/>
    <property type="gene ID" value="WBGene00273022"/>
</dbReference>
<evidence type="ECO:0000313" key="1">
    <source>
        <dbReference type="EnsemblMetazoa" id="PPA34653.1"/>
    </source>
</evidence>
<reference evidence="2" key="1">
    <citation type="journal article" date="2008" name="Nat. Genet.">
        <title>The Pristionchus pacificus genome provides a unique perspective on nematode lifestyle and parasitism.</title>
        <authorList>
            <person name="Dieterich C."/>
            <person name="Clifton S.W."/>
            <person name="Schuster L.N."/>
            <person name="Chinwalla A."/>
            <person name="Delehaunty K."/>
            <person name="Dinkelacker I."/>
            <person name="Fulton L."/>
            <person name="Fulton R."/>
            <person name="Godfrey J."/>
            <person name="Minx P."/>
            <person name="Mitreva M."/>
            <person name="Roeseler W."/>
            <person name="Tian H."/>
            <person name="Witte H."/>
            <person name="Yang S.P."/>
            <person name="Wilson R.K."/>
            <person name="Sommer R.J."/>
        </authorList>
    </citation>
    <scope>NUCLEOTIDE SEQUENCE [LARGE SCALE GENOMIC DNA]</scope>
    <source>
        <strain evidence="2">PS312</strain>
    </source>
</reference>
<protein>
    <submittedName>
        <fullName evidence="1">Uncharacterized protein</fullName>
    </submittedName>
</protein>
<reference evidence="1" key="2">
    <citation type="submission" date="2022-06" db="UniProtKB">
        <authorList>
            <consortium name="EnsemblMetazoa"/>
        </authorList>
    </citation>
    <scope>IDENTIFICATION</scope>
    <source>
        <strain evidence="1">PS312</strain>
    </source>
</reference>
<sequence>MLMDFLALTQSVRHKICSFVDGTSQLTMRELSKASKEAFDLSFLSIRKARVSCFSVYFDDRETRTDWPVIHLEFKGRKYYFAWEKCCIAVMQKKAKVEYEISTTRENPFFNNTGKKVMMSCRLTNEDLLVDIFGVCILEIYENSGERRLKIRHLEM</sequence>
<accession>A0A2A6C6R3</accession>
<organism evidence="1 2">
    <name type="scientific">Pristionchus pacificus</name>
    <name type="common">Parasitic nematode worm</name>
    <dbReference type="NCBI Taxonomy" id="54126"/>
    <lineage>
        <taxon>Eukaryota</taxon>
        <taxon>Metazoa</taxon>
        <taxon>Ecdysozoa</taxon>
        <taxon>Nematoda</taxon>
        <taxon>Chromadorea</taxon>
        <taxon>Rhabditida</taxon>
        <taxon>Rhabditina</taxon>
        <taxon>Diplogasteromorpha</taxon>
        <taxon>Diplogasteroidea</taxon>
        <taxon>Neodiplogasteridae</taxon>
        <taxon>Pristionchus</taxon>
    </lineage>
</organism>